<evidence type="ECO:0000313" key="1">
    <source>
        <dbReference type="EMBL" id="CAF2823191.1"/>
    </source>
</evidence>
<evidence type="ECO:0000313" key="2">
    <source>
        <dbReference type="Proteomes" id="UP000675881"/>
    </source>
</evidence>
<dbReference type="EMBL" id="HG994592">
    <property type="protein sequence ID" value="CAF2823191.1"/>
    <property type="molecule type" value="Genomic_DNA"/>
</dbReference>
<name>A0A7R8H328_LEPSM</name>
<dbReference type="Proteomes" id="UP000675881">
    <property type="component" value="Chromosome 13"/>
</dbReference>
<dbReference type="AlphaFoldDB" id="A0A7R8H328"/>
<keyword evidence="2" id="KW-1185">Reference proteome</keyword>
<accession>A0A7R8H328</accession>
<sequence>MSCFKDAECQFYEKCGNLWEGPCPGGVCELAPWFISVFIWTIIGTLCGIVLCFRCKFCLFHKLYFKEDRRNLLPFMGHSSEYRSDPRMSSTFPDIVLARSLSQQADRYV</sequence>
<reference evidence="1" key="1">
    <citation type="submission" date="2021-02" db="EMBL/GenBank/DDBJ databases">
        <authorList>
            <person name="Bekaert M."/>
        </authorList>
    </citation>
    <scope>NUCLEOTIDE SEQUENCE</scope>
    <source>
        <strain evidence="1">IoA-00</strain>
    </source>
</reference>
<protein>
    <submittedName>
        <fullName evidence="1">(salmon louse) hypothetical protein</fullName>
    </submittedName>
</protein>
<organism evidence="1 2">
    <name type="scientific">Lepeophtheirus salmonis</name>
    <name type="common">Salmon louse</name>
    <name type="synonym">Caligus salmonis</name>
    <dbReference type="NCBI Taxonomy" id="72036"/>
    <lineage>
        <taxon>Eukaryota</taxon>
        <taxon>Metazoa</taxon>
        <taxon>Ecdysozoa</taxon>
        <taxon>Arthropoda</taxon>
        <taxon>Crustacea</taxon>
        <taxon>Multicrustacea</taxon>
        <taxon>Hexanauplia</taxon>
        <taxon>Copepoda</taxon>
        <taxon>Siphonostomatoida</taxon>
        <taxon>Caligidae</taxon>
        <taxon>Lepeophtheirus</taxon>
    </lineage>
</organism>
<gene>
    <name evidence="1" type="ORF">LSAA_4106</name>
</gene>
<proteinExistence type="predicted"/>